<organism evidence="3 4">
    <name type="scientific">Microbacterium natoriense</name>
    <dbReference type="NCBI Taxonomy" id="284570"/>
    <lineage>
        <taxon>Bacteria</taxon>
        <taxon>Bacillati</taxon>
        <taxon>Actinomycetota</taxon>
        <taxon>Actinomycetes</taxon>
        <taxon>Micrococcales</taxon>
        <taxon>Microbacteriaceae</taxon>
        <taxon>Microbacterium</taxon>
    </lineage>
</organism>
<reference evidence="3 4" key="1">
    <citation type="submission" date="2023-07" db="EMBL/GenBank/DDBJ databases">
        <title>Comparative genomics of wheat-associated soil bacteria to identify genetic determinants of phenazine resistance.</title>
        <authorList>
            <person name="Mouncey N."/>
        </authorList>
    </citation>
    <scope>NUCLEOTIDE SEQUENCE [LARGE SCALE GENOMIC DNA]</scope>
    <source>
        <strain evidence="3 4">W4I9-1</strain>
    </source>
</reference>
<sequence length="203" mass="21184">MTMTDEQQPELRWAPIEPKPRNSRRMWLIIGLVVAALVVAGVVLFFVLNQNGNPDAEGTASPSPSTSATSTATPSPSPTGSVEPTTEPTTPVQTEPPVVDPSVEAFRGQVSGWLGDAGTGLDIVAESSDQDALAVIDSLQGDAQRLSETQPPTSISEQWYGGVDSYVQKLKDLRSAVSNGSGVSAAAEAARAEIGDLKKLVGL</sequence>
<name>A0AAW8EY98_9MICO</name>
<keyword evidence="2" id="KW-0812">Transmembrane</keyword>
<feature type="transmembrane region" description="Helical" evidence="2">
    <location>
        <begin position="26"/>
        <end position="48"/>
    </location>
</feature>
<accession>A0AAW8EY98</accession>
<gene>
    <name evidence="3" type="ORF">QFZ53_001975</name>
</gene>
<dbReference type="AlphaFoldDB" id="A0AAW8EY98"/>
<evidence type="ECO:0000313" key="3">
    <source>
        <dbReference type="EMBL" id="MDQ0647779.1"/>
    </source>
</evidence>
<evidence type="ECO:0000313" key="4">
    <source>
        <dbReference type="Proteomes" id="UP001244427"/>
    </source>
</evidence>
<keyword evidence="2" id="KW-0472">Membrane</keyword>
<proteinExistence type="predicted"/>
<evidence type="ECO:0000256" key="1">
    <source>
        <dbReference type="SAM" id="MobiDB-lite"/>
    </source>
</evidence>
<dbReference type="EMBL" id="JAUSXV010000001">
    <property type="protein sequence ID" value="MDQ0647779.1"/>
    <property type="molecule type" value="Genomic_DNA"/>
</dbReference>
<dbReference type="Proteomes" id="UP001244427">
    <property type="component" value="Unassembled WGS sequence"/>
</dbReference>
<protein>
    <submittedName>
        <fullName evidence="3">Cytoskeletal protein RodZ</fullName>
    </submittedName>
</protein>
<keyword evidence="2" id="KW-1133">Transmembrane helix</keyword>
<comment type="caution">
    <text evidence="3">The sequence shown here is derived from an EMBL/GenBank/DDBJ whole genome shotgun (WGS) entry which is preliminary data.</text>
</comment>
<evidence type="ECO:0000256" key="2">
    <source>
        <dbReference type="SAM" id="Phobius"/>
    </source>
</evidence>
<keyword evidence="4" id="KW-1185">Reference proteome</keyword>
<dbReference type="RefSeq" id="WP_307295868.1">
    <property type="nucleotide sequence ID" value="NZ_JAUSXV010000001.1"/>
</dbReference>
<feature type="compositionally biased region" description="Low complexity" evidence="1">
    <location>
        <begin position="59"/>
        <end position="99"/>
    </location>
</feature>
<feature type="region of interest" description="Disordered" evidence="1">
    <location>
        <begin position="55"/>
        <end position="99"/>
    </location>
</feature>